<dbReference type="AlphaFoldDB" id="A0A1V8SM40"/>
<comment type="caution">
    <text evidence="1">The sequence shown here is derived from an EMBL/GenBank/DDBJ whole genome shotgun (WGS) entry which is preliminary data.</text>
</comment>
<dbReference type="InParanoid" id="A0A1V8SM40"/>
<gene>
    <name evidence="1" type="ORF">B0A48_13980</name>
</gene>
<proteinExistence type="predicted"/>
<name>A0A1V8SM40_9PEZI</name>
<evidence type="ECO:0000313" key="1">
    <source>
        <dbReference type="EMBL" id="OQO00193.1"/>
    </source>
</evidence>
<protein>
    <submittedName>
        <fullName evidence="1">Uncharacterized protein</fullName>
    </submittedName>
</protein>
<sequence length="248" mass="27924">MTQAGIIGVEDVSGLLPDSYRSSIHSVRTTDPCDSDIGSSSTSCPDATEQVNVLMHTSSELLGSSDRLTRIQDVCAPHTKFPVSFYDSGTEQDNGSLKPLKSASYPISTAGSPLPYLDRRQEYKARQTRLARARARVSKPSNRDLDELNAKVDQAKTDLEDWKLVPYSHGVYDALKNRIRPRNRQPDVTLRPYDTWFLEHGRRVAILRRAEYRAEKSSDPVVVQRARLAIVRAEENLAEWDSMPHARE</sequence>
<keyword evidence="2" id="KW-1185">Reference proteome</keyword>
<reference evidence="2" key="1">
    <citation type="submission" date="2017-03" db="EMBL/GenBank/DDBJ databases">
        <title>Genomes of endolithic fungi from Antarctica.</title>
        <authorList>
            <person name="Coleine C."/>
            <person name="Masonjones S."/>
            <person name="Stajich J.E."/>
        </authorList>
    </citation>
    <scope>NUCLEOTIDE SEQUENCE [LARGE SCALE GENOMIC DNA]</scope>
    <source>
        <strain evidence="2">CCFEE 5527</strain>
    </source>
</reference>
<dbReference type="EMBL" id="NAJO01000036">
    <property type="protein sequence ID" value="OQO00193.1"/>
    <property type="molecule type" value="Genomic_DNA"/>
</dbReference>
<dbReference type="Proteomes" id="UP000192596">
    <property type="component" value="Unassembled WGS sequence"/>
</dbReference>
<organism evidence="1 2">
    <name type="scientific">Cryoendolithus antarcticus</name>
    <dbReference type="NCBI Taxonomy" id="1507870"/>
    <lineage>
        <taxon>Eukaryota</taxon>
        <taxon>Fungi</taxon>
        <taxon>Dikarya</taxon>
        <taxon>Ascomycota</taxon>
        <taxon>Pezizomycotina</taxon>
        <taxon>Dothideomycetes</taxon>
        <taxon>Dothideomycetidae</taxon>
        <taxon>Cladosporiales</taxon>
        <taxon>Cladosporiaceae</taxon>
        <taxon>Cryoendolithus</taxon>
    </lineage>
</organism>
<accession>A0A1V8SM40</accession>
<evidence type="ECO:0000313" key="2">
    <source>
        <dbReference type="Proteomes" id="UP000192596"/>
    </source>
</evidence>